<accession>A0A918ZB87</accession>
<feature type="compositionally biased region" description="Basic and acidic residues" evidence="1">
    <location>
        <begin position="50"/>
        <end position="94"/>
    </location>
</feature>
<evidence type="ECO:0000313" key="3">
    <source>
        <dbReference type="Proteomes" id="UP000608024"/>
    </source>
</evidence>
<feature type="region of interest" description="Disordered" evidence="1">
    <location>
        <begin position="50"/>
        <end position="111"/>
    </location>
</feature>
<dbReference type="AlphaFoldDB" id="A0A918ZB87"/>
<gene>
    <name evidence="2" type="ORF">GCM10018785_11630</name>
</gene>
<organism evidence="2 3">
    <name type="scientific">Streptomyces longispororuber</name>
    <dbReference type="NCBI Taxonomy" id="68230"/>
    <lineage>
        <taxon>Bacteria</taxon>
        <taxon>Bacillati</taxon>
        <taxon>Actinomycetota</taxon>
        <taxon>Actinomycetes</taxon>
        <taxon>Kitasatosporales</taxon>
        <taxon>Streptomycetaceae</taxon>
        <taxon>Streptomyces</taxon>
    </lineage>
</organism>
<reference evidence="2" key="2">
    <citation type="submission" date="2020-09" db="EMBL/GenBank/DDBJ databases">
        <authorList>
            <person name="Sun Q."/>
            <person name="Ohkuma M."/>
        </authorList>
    </citation>
    <scope>NUCLEOTIDE SEQUENCE</scope>
    <source>
        <strain evidence="2">JCM 4784</strain>
    </source>
</reference>
<evidence type="ECO:0000313" key="2">
    <source>
        <dbReference type="EMBL" id="GHE43729.1"/>
    </source>
</evidence>
<comment type="caution">
    <text evidence="2">The sequence shown here is derived from an EMBL/GenBank/DDBJ whole genome shotgun (WGS) entry which is preliminary data.</text>
</comment>
<name>A0A918ZB87_9ACTN</name>
<dbReference type="RefSeq" id="WP_190134735.1">
    <property type="nucleotide sequence ID" value="NZ_BNBT01000010.1"/>
</dbReference>
<evidence type="ECO:0000256" key="1">
    <source>
        <dbReference type="SAM" id="MobiDB-lite"/>
    </source>
</evidence>
<dbReference type="Proteomes" id="UP000608024">
    <property type="component" value="Unassembled WGS sequence"/>
</dbReference>
<sequence>MSSRSSHSRTGLSRFLGDIVDSSKDFIDGALDRMQDTERDIRRGLTRAVEYRERSGTRGEGHREEYEYRTERRHYDDDARFDEEREVVREDTTRSKSSRPTSATSSTKSAP</sequence>
<feature type="compositionally biased region" description="Low complexity" evidence="1">
    <location>
        <begin position="98"/>
        <end position="111"/>
    </location>
</feature>
<reference evidence="2" key="1">
    <citation type="journal article" date="2014" name="Int. J. Syst. Evol. Microbiol.">
        <title>Complete genome sequence of Corynebacterium casei LMG S-19264T (=DSM 44701T), isolated from a smear-ripened cheese.</title>
        <authorList>
            <consortium name="US DOE Joint Genome Institute (JGI-PGF)"/>
            <person name="Walter F."/>
            <person name="Albersmeier A."/>
            <person name="Kalinowski J."/>
            <person name="Ruckert C."/>
        </authorList>
    </citation>
    <scope>NUCLEOTIDE SEQUENCE</scope>
    <source>
        <strain evidence="2">JCM 4784</strain>
    </source>
</reference>
<dbReference type="EMBL" id="BNBT01000010">
    <property type="protein sequence ID" value="GHE43729.1"/>
    <property type="molecule type" value="Genomic_DNA"/>
</dbReference>
<proteinExistence type="predicted"/>
<keyword evidence="3" id="KW-1185">Reference proteome</keyword>
<protein>
    <submittedName>
        <fullName evidence="2">Uncharacterized protein</fullName>
    </submittedName>
</protein>